<dbReference type="EMBL" id="RQHS01000005">
    <property type="protein sequence ID" value="TGN03011.1"/>
    <property type="molecule type" value="Genomic_DNA"/>
</dbReference>
<sequence>MDFLSLSSPSLYKILTRSGFLPQSLSKSEVLEKLQKILPKDLKEKAEFDSKYYSSSLKKLGAEIVSYFDPEYPSLLKEIYDPPPNLFCFGNVSLLKLSYLAVVGTRKVSPITLYYSKLIPDFLSSLGLDGIVSGLALGVDKAAMLQALDQEIPVIGVMGTGPEKEYPYENRNLYKRMKSSVNGIVITECPPGFEVRKYAFPKRNRIITGISPSLLVMEAPSKSGALSSASNAISQDRDIFVFDHPLQTQNQGGKKLLSEGANPVSFDNCQKYGERIFHLEEILPSNFEEVPGMLARLGKNKLNGNWIDLGNGFIRSVQQIEKGI</sequence>
<comment type="caution">
    <text evidence="3">The sequence shown here is derived from an EMBL/GenBank/DDBJ whole genome shotgun (WGS) entry which is preliminary data.</text>
</comment>
<reference evidence="3" key="1">
    <citation type="journal article" date="2019" name="PLoS Negl. Trop. Dis.">
        <title>Revisiting the worldwide diversity of Leptospira species in the environment.</title>
        <authorList>
            <person name="Vincent A.T."/>
            <person name="Schiettekatte O."/>
            <person name="Bourhy P."/>
            <person name="Veyrier F.J."/>
            <person name="Picardeau M."/>
        </authorList>
    </citation>
    <scope>NUCLEOTIDE SEQUENCE [LARGE SCALE GENOMIC DNA]</scope>
    <source>
        <strain evidence="3">201601113</strain>
    </source>
</reference>
<dbReference type="PANTHER" id="PTHR43022">
    <property type="entry name" value="PROTEIN SMF"/>
    <property type="match status" value="1"/>
</dbReference>
<evidence type="ECO:0000313" key="4">
    <source>
        <dbReference type="Proteomes" id="UP000297241"/>
    </source>
</evidence>
<evidence type="ECO:0000313" key="3">
    <source>
        <dbReference type="EMBL" id="TGN03011.1"/>
    </source>
</evidence>
<protein>
    <submittedName>
        <fullName evidence="3">DNA-processing protein DprA</fullName>
    </submittedName>
</protein>
<feature type="domain" description="Smf/DprA SLOG" evidence="2">
    <location>
        <begin position="64"/>
        <end position="264"/>
    </location>
</feature>
<organism evidence="3 4">
    <name type="scientific">Leptospira dzoumogneensis</name>
    <dbReference type="NCBI Taxonomy" id="2484904"/>
    <lineage>
        <taxon>Bacteria</taxon>
        <taxon>Pseudomonadati</taxon>
        <taxon>Spirochaetota</taxon>
        <taxon>Spirochaetia</taxon>
        <taxon>Leptospirales</taxon>
        <taxon>Leptospiraceae</taxon>
        <taxon>Leptospira</taxon>
    </lineage>
</organism>
<proteinExistence type="inferred from homology"/>
<dbReference type="Gene3D" id="3.40.50.450">
    <property type="match status" value="1"/>
</dbReference>
<dbReference type="InterPro" id="IPR003488">
    <property type="entry name" value="DprA"/>
</dbReference>
<name>A0A4Z1AHP1_9LEPT</name>
<dbReference type="AlphaFoldDB" id="A0A4Z1AHP1"/>
<gene>
    <name evidence="3" type="ORF">EHR06_03105</name>
</gene>
<dbReference type="InterPro" id="IPR057666">
    <property type="entry name" value="DrpA_SLOG"/>
</dbReference>
<dbReference type="PANTHER" id="PTHR43022:SF1">
    <property type="entry name" value="PROTEIN SMF"/>
    <property type="match status" value="1"/>
</dbReference>
<dbReference type="Proteomes" id="UP000297241">
    <property type="component" value="Unassembled WGS sequence"/>
</dbReference>
<accession>A0A4Z1AHP1</accession>
<evidence type="ECO:0000256" key="1">
    <source>
        <dbReference type="ARBA" id="ARBA00006525"/>
    </source>
</evidence>
<dbReference type="GO" id="GO:0009294">
    <property type="term" value="P:DNA-mediated transformation"/>
    <property type="evidence" value="ECO:0007669"/>
    <property type="project" value="InterPro"/>
</dbReference>
<dbReference type="RefSeq" id="WP_135755670.1">
    <property type="nucleotide sequence ID" value="NZ_RQHS01000005.1"/>
</dbReference>
<comment type="similarity">
    <text evidence="1">Belongs to the DprA/Smf family.</text>
</comment>
<keyword evidence="4" id="KW-1185">Reference proteome</keyword>
<evidence type="ECO:0000259" key="2">
    <source>
        <dbReference type="Pfam" id="PF02481"/>
    </source>
</evidence>
<dbReference type="Pfam" id="PF02481">
    <property type="entry name" value="DNA_processg_A"/>
    <property type="match status" value="1"/>
</dbReference>
<dbReference type="SUPFAM" id="SSF102405">
    <property type="entry name" value="MCP/YpsA-like"/>
    <property type="match status" value="1"/>
</dbReference>
<dbReference type="OrthoDB" id="9785707at2"/>